<dbReference type="InterPro" id="IPR050734">
    <property type="entry name" value="PIH1/Kintoun_subfamily"/>
</dbReference>
<keyword evidence="4" id="KW-1185">Reference proteome</keyword>
<dbReference type="GO" id="GO:0097255">
    <property type="term" value="C:R2TP complex"/>
    <property type="evidence" value="ECO:0007669"/>
    <property type="project" value="TreeGrafter"/>
</dbReference>
<gene>
    <name evidence="3" type="ORF">EDB92DRAFT_436350</name>
</gene>
<evidence type="ECO:0000259" key="2">
    <source>
        <dbReference type="Pfam" id="PF08190"/>
    </source>
</evidence>
<dbReference type="PANTHER" id="PTHR22997">
    <property type="entry name" value="PIH1 DOMAIN-CONTAINING PROTEIN 1"/>
    <property type="match status" value="1"/>
</dbReference>
<evidence type="ECO:0000313" key="3">
    <source>
        <dbReference type="EMBL" id="KAH8993127.1"/>
    </source>
</evidence>
<evidence type="ECO:0000313" key="4">
    <source>
        <dbReference type="Proteomes" id="UP001201163"/>
    </source>
</evidence>
<dbReference type="Pfam" id="PF08190">
    <property type="entry name" value="PIH1"/>
    <property type="match status" value="1"/>
</dbReference>
<name>A0AAD4QEC2_9AGAM</name>
<dbReference type="GO" id="GO:0005737">
    <property type="term" value="C:cytoplasm"/>
    <property type="evidence" value="ECO:0007669"/>
    <property type="project" value="TreeGrafter"/>
</dbReference>
<protein>
    <submittedName>
        <fullName evidence="3">PIH1 family</fullName>
    </submittedName>
</protein>
<dbReference type="GO" id="GO:0006364">
    <property type="term" value="P:rRNA processing"/>
    <property type="evidence" value="ECO:0007669"/>
    <property type="project" value="TreeGrafter"/>
</dbReference>
<sequence length="324" mass="35663">MTSTWKNINISPSPGFCVKSKLLHPGFLNQVALPQGLKVFVNVAWSKDVPPPLNSVKKTLELATATSTGDHQTLSDNGGDIPIYIFVSDGRLDTDKAGNPSVVFDCIYHSLFKSHVLKDADVKKLLIERALKQIEVQNSFSLSRTLGKPNITSKGALEQRIVSIPAELFPKDRHRDVSPGNTSTKRLVEEVPSVDGSGDLYSPHPLQGFSELHGSTSECPSWTWTKEDQDIFITIQVPRLTHATIASATLDIEPRRLTLVVPGLYGIDIDLNLSDLALGRALFPTGTSPQEVEHALLLKRDRDLDVEGARAEWRRKEGCLVIMV</sequence>
<accession>A0AAD4QEC2</accession>
<organism evidence="3 4">
    <name type="scientific">Lactarius akahatsu</name>
    <dbReference type="NCBI Taxonomy" id="416441"/>
    <lineage>
        <taxon>Eukaryota</taxon>
        <taxon>Fungi</taxon>
        <taxon>Dikarya</taxon>
        <taxon>Basidiomycota</taxon>
        <taxon>Agaricomycotina</taxon>
        <taxon>Agaricomycetes</taxon>
        <taxon>Russulales</taxon>
        <taxon>Russulaceae</taxon>
        <taxon>Lactarius</taxon>
    </lineage>
</organism>
<comment type="caution">
    <text evidence="3">The sequence shown here is derived from an EMBL/GenBank/DDBJ whole genome shotgun (WGS) entry which is preliminary data.</text>
</comment>
<dbReference type="InterPro" id="IPR012981">
    <property type="entry name" value="PIH1_N"/>
</dbReference>
<feature type="domain" description="PIH1 N-terminal" evidence="2">
    <location>
        <begin position="10"/>
        <end position="162"/>
    </location>
</feature>
<dbReference type="GO" id="GO:0000492">
    <property type="term" value="P:box C/D snoRNP assembly"/>
    <property type="evidence" value="ECO:0007669"/>
    <property type="project" value="TreeGrafter"/>
</dbReference>
<comment type="similarity">
    <text evidence="1">Belongs to the PIH1 family.</text>
</comment>
<dbReference type="AlphaFoldDB" id="A0AAD4QEC2"/>
<dbReference type="PANTHER" id="PTHR22997:SF0">
    <property type="entry name" value="PIH1 DOMAIN-CONTAINING PROTEIN 1"/>
    <property type="match status" value="1"/>
</dbReference>
<reference evidence="3" key="1">
    <citation type="submission" date="2022-01" db="EMBL/GenBank/DDBJ databases">
        <title>Comparative genomics reveals a dynamic genome evolution in the ectomycorrhizal milk-cap (Lactarius) mushrooms.</title>
        <authorList>
            <consortium name="DOE Joint Genome Institute"/>
            <person name="Lebreton A."/>
            <person name="Tang N."/>
            <person name="Kuo A."/>
            <person name="LaButti K."/>
            <person name="Drula E."/>
            <person name="Barry K."/>
            <person name="Clum A."/>
            <person name="Lipzen A."/>
            <person name="Mousain D."/>
            <person name="Ng V."/>
            <person name="Wang R."/>
            <person name="Wang X."/>
            <person name="Dai Y."/>
            <person name="Henrissat B."/>
            <person name="Grigoriev I.V."/>
            <person name="Guerin-Laguette A."/>
            <person name="Yu F."/>
            <person name="Martin F.M."/>
        </authorList>
    </citation>
    <scope>NUCLEOTIDE SEQUENCE</scope>
    <source>
        <strain evidence="3">QP</strain>
    </source>
</reference>
<evidence type="ECO:0000256" key="1">
    <source>
        <dbReference type="ARBA" id="ARBA00008511"/>
    </source>
</evidence>
<proteinExistence type="inferred from homology"/>
<dbReference type="EMBL" id="JAKELL010000019">
    <property type="protein sequence ID" value="KAH8993127.1"/>
    <property type="molecule type" value="Genomic_DNA"/>
</dbReference>
<dbReference type="Proteomes" id="UP001201163">
    <property type="component" value="Unassembled WGS sequence"/>
</dbReference>
<dbReference type="GO" id="GO:1990904">
    <property type="term" value="C:ribonucleoprotein complex"/>
    <property type="evidence" value="ECO:0007669"/>
    <property type="project" value="TreeGrafter"/>
</dbReference>